<keyword evidence="2" id="KW-0285">Flavoprotein</keyword>
<dbReference type="GO" id="GO:0016709">
    <property type="term" value="F:oxidoreductase activity, acting on paired donors, with incorporation or reduction of molecular oxygen, NAD(P)H as one donor, and incorporation of one atom of oxygen"/>
    <property type="evidence" value="ECO:0007669"/>
    <property type="project" value="UniProtKB-ARBA"/>
</dbReference>
<evidence type="ECO:0000256" key="3">
    <source>
        <dbReference type="ARBA" id="ARBA00022827"/>
    </source>
</evidence>
<dbReference type="InterPro" id="IPR036188">
    <property type="entry name" value="FAD/NAD-bd_sf"/>
</dbReference>
<dbReference type="STRING" id="553510.B1H19_01090"/>
<dbReference type="PRINTS" id="PR00420">
    <property type="entry name" value="RNGMNOXGNASE"/>
</dbReference>
<protein>
    <submittedName>
        <fullName evidence="5">Monooxygenase</fullName>
    </submittedName>
</protein>
<keyword evidence="6" id="KW-1185">Reference proteome</keyword>
<dbReference type="AlphaFoldDB" id="A0A1V0TJC2"/>
<name>A0A1V0TJC2_9ACTN</name>
<dbReference type="Gene3D" id="3.50.50.60">
    <property type="entry name" value="FAD/NAD(P)-binding domain"/>
    <property type="match status" value="1"/>
</dbReference>
<sequence>MNQQKTQVLVVGGALTGLSAAVFLAHRGVQVAVVERHPDLLVHPRLRGITPRTVEVFRQVGLGPAIRKESFLGENDVFVPLRANTVADAYEPVEEADHAELVDPRTYSPSTYAGIDQDRLETLLRDRARELGADIRNFTEVTALDQDADGVTVTLRDRASGDEGAIRADYVIAADGSKSRIRTWLGIETDGPGELFNTITAIVDADLSAAVRGRRIGIVYLQKPRPFSSMMPHDNSGSRWLFSTGYDPQRESAADFTAERVAGMVREASELDDIDVALRPQIPGTDVTVLGFPISAHVARSYRSGRVFLAGDAARTQPPTGGFGGSTGIQDAHNLAWKLAAVLTGRAGPGLLDTYDAERRPYGGLAMQQAFARFGDRMAGGAQVELLDYSAVTMGFRYASAAVPGNHETDPIPAVELRAQPGTRAPHCPTADGGSTLDLYGEALVLIVGHDGQEWATTAKDVGTAMGVEVRPYVLGVDIDVEDGETAHGISTHGAVLVRPDGFVAWRSQSAATDPAAVLAEALRAVLARGD</sequence>
<feature type="domain" description="FAD-binding" evidence="4">
    <location>
        <begin position="5"/>
        <end position="369"/>
    </location>
</feature>
<dbReference type="PANTHER" id="PTHR43004">
    <property type="entry name" value="TRK SYSTEM POTASSIUM UPTAKE PROTEIN"/>
    <property type="match status" value="1"/>
</dbReference>
<keyword evidence="5" id="KW-0503">Monooxygenase</keyword>
<evidence type="ECO:0000313" key="5">
    <source>
        <dbReference type="EMBL" id="ARF52970.1"/>
    </source>
</evidence>
<dbReference type="Gene3D" id="3.30.9.10">
    <property type="entry name" value="D-Amino Acid Oxidase, subunit A, domain 2"/>
    <property type="match status" value="1"/>
</dbReference>
<dbReference type="SUPFAM" id="SSF51905">
    <property type="entry name" value="FAD/NAD(P)-binding domain"/>
    <property type="match status" value="1"/>
</dbReference>
<dbReference type="PANTHER" id="PTHR43004:SF19">
    <property type="entry name" value="BINDING MONOOXYGENASE, PUTATIVE (JCVI)-RELATED"/>
    <property type="match status" value="1"/>
</dbReference>
<reference evidence="5 6" key="1">
    <citation type="submission" date="2017-04" db="EMBL/GenBank/DDBJ databases">
        <title>Complete Genome Sequence of Streptomyces gilvosporeus F607, a Capable Producer of Natamycin.</title>
        <authorList>
            <person name="Zong G."/>
            <person name="Zhong C."/>
            <person name="Fu J."/>
            <person name="Qin R."/>
            <person name="Cao G."/>
        </authorList>
    </citation>
    <scope>NUCLEOTIDE SEQUENCE [LARGE SCALE GENOMIC DNA]</scope>
    <source>
        <strain evidence="5 6">F607</strain>
    </source>
</reference>
<keyword evidence="5" id="KW-0560">Oxidoreductase</keyword>
<dbReference type="RefSeq" id="WP_083102401.1">
    <property type="nucleotide sequence ID" value="NZ_CP020569.1"/>
</dbReference>
<dbReference type="Gene3D" id="3.40.30.120">
    <property type="match status" value="1"/>
</dbReference>
<dbReference type="OrthoDB" id="8670884at2"/>
<dbReference type="GO" id="GO:0071949">
    <property type="term" value="F:FAD binding"/>
    <property type="evidence" value="ECO:0007669"/>
    <property type="project" value="InterPro"/>
</dbReference>
<evidence type="ECO:0000256" key="2">
    <source>
        <dbReference type="ARBA" id="ARBA00022630"/>
    </source>
</evidence>
<evidence type="ECO:0000256" key="1">
    <source>
        <dbReference type="ARBA" id="ARBA00001974"/>
    </source>
</evidence>
<dbReference type="KEGG" id="sgv:B1H19_01090"/>
<comment type="cofactor">
    <cofactor evidence="1">
        <name>FAD</name>
        <dbReference type="ChEBI" id="CHEBI:57692"/>
    </cofactor>
</comment>
<dbReference type="Pfam" id="PF01494">
    <property type="entry name" value="FAD_binding_3"/>
    <property type="match status" value="1"/>
</dbReference>
<organism evidence="5 6">
    <name type="scientific">Streptomyces gilvosporeus</name>
    <dbReference type="NCBI Taxonomy" id="553510"/>
    <lineage>
        <taxon>Bacteria</taxon>
        <taxon>Bacillati</taxon>
        <taxon>Actinomycetota</taxon>
        <taxon>Actinomycetes</taxon>
        <taxon>Kitasatosporales</taxon>
        <taxon>Streptomycetaceae</taxon>
        <taxon>Streptomyces</taxon>
    </lineage>
</organism>
<dbReference type="Proteomes" id="UP000192726">
    <property type="component" value="Chromosome"/>
</dbReference>
<keyword evidence="3" id="KW-0274">FAD</keyword>
<gene>
    <name evidence="5" type="ORF">B1H19_01090</name>
</gene>
<dbReference type="Pfam" id="PF21274">
    <property type="entry name" value="Rng_hyd_C"/>
    <property type="match status" value="1"/>
</dbReference>
<evidence type="ECO:0000259" key="4">
    <source>
        <dbReference type="Pfam" id="PF01494"/>
    </source>
</evidence>
<proteinExistence type="predicted"/>
<accession>A0A1V0TJC2</accession>
<evidence type="ECO:0000313" key="6">
    <source>
        <dbReference type="Proteomes" id="UP000192726"/>
    </source>
</evidence>
<dbReference type="EMBL" id="CP020569">
    <property type="protein sequence ID" value="ARF52970.1"/>
    <property type="molecule type" value="Genomic_DNA"/>
</dbReference>
<dbReference type="InterPro" id="IPR050641">
    <property type="entry name" value="RIFMO-like"/>
</dbReference>
<dbReference type="InterPro" id="IPR002938">
    <property type="entry name" value="FAD-bd"/>
</dbReference>